<sequence length="437" mass="50452">MSANLTKTQVRARKSLDATTDRMDTCLVTIRGLRDLAQKEASLVQNALRDMENNLIDPVYTLELTKSIHRSGSRNIDDYVKRNTEILLNEHATVVRQNVIRKMKNQIQEMNEEMSEEAKKLGDDISNFFDFIQNSYSLASNSFKKVTDIAKRNYDKVELVMVSENKLFTLKTELQELEQQMLECLMCSEFLKTLSPERYEKEAFHIRKEFLRSFGPTYSDEQRESLQKEVLEELLAKWKLASPVDVSGVSSAEVTKLIGRLKESNLSLVHFSRGTSAFETTELAALKEQMNDELTAWDEKIANAETELELIQKMHDKLKRQTWDLEAESARNKELRETEVRKMAEIYKLCTGSEVHVTDPVLMRVAVDHSMQGILIEMNTQPRKKVKELLKILEAEKKLSERKAEEAMRAQRATERLRKALTPAIGKERKQAKKKSK</sequence>
<protein>
    <submittedName>
        <fullName evidence="3">Uncharacterized protein</fullName>
    </submittedName>
</protein>
<comment type="caution">
    <text evidence="3">The sequence shown here is derived from an EMBL/GenBank/DDBJ whole genome shotgun (WGS) entry which is preliminary data.</text>
</comment>
<dbReference type="PANTHER" id="PTHR21683">
    <property type="entry name" value="COILED-COIL DOMAIN-CONTAINING PROTEIN 42 LIKE-2-LIKE-RELATED"/>
    <property type="match status" value="1"/>
</dbReference>
<dbReference type="AlphaFoldDB" id="A0A8T0E534"/>
<keyword evidence="1" id="KW-0175">Coiled coil</keyword>
<proteinExistence type="predicted"/>
<evidence type="ECO:0000313" key="4">
    <source>
        <dbReference type="Proteomes" id="UP000807504"/>
    </source>
</evidence>
<reference evidence="3" key="1">
    <citation type="journal article" date="2020" name="bioRxiv">
        <title>Chromosome-level reference genome of the European wasp spider Argiope bruennichi: a resource for studies on range expansion and evolutionary adaptation.</title>
        <authorList>
            <person name="Sheffer M.M."/>
            <person name="Hoppe A."/>
            <person name="Krehenwinkel H."/>
            <person name="Uhl G."/>
            <person name="Kuss A.W."/>
            <person name="Jensen L."/>
            <person name="Jensen C."/>
            <person name="Gillespie R.G."/>
            <person name="Hoff K.J."/>
            <person name="Prost S."/>
        </authorList>
    </citation>
    <scope>NUCLEOTIDE SEQUENCE</scope>
</reference>
<dbReference type="Proteomes" id="UP000807504">
    <property type="component" value="Unassembled WGS sequence"/>
</dbReference>
<evidence type="ECO:0000256" key="1">
    <source>
        <dbReference type="SAM" id="Coils"/>
    </source>
</evidence>
<accession>A0A8T0E534</accession>
<gene>
    <name evidence="3" type="ORF">HNY73_019426</name>
</gene>
<dbReference type="EMBL" id="JABXBU010002230">
    <property type="protein sequence ID" value="KAF8766356.1"/>
    <property type="molecule type" value="Genomic_DNA"/>
</dbReference>
<reference evidence="3" key="2">
    <citation type="submission" date="2020-06" db="EMBL/GenBank/DDBJ databases">
        <authorList>
            <person name="Sheffer M."/>
        </authorList>
    </citation>
    <scope>NUCLEOTIDE SEQUENCE</scope>
</reference>
<keyword evidence="4" id="KW-1185">Reference proteome</keyword>
<evidence type="ECO:0000256" key="2">
    <source>
        <dbReference type="SAM" id="MobiDB-lite"/>
    </source>
</evidence>
<evidence type="ECO:0000313" key="3">
    <source>
        <dbReference type="EMBL" id="KAF8766356.1"/>
    </source>
</evidence>
<feature type="region of interest" description="Disordered" evidence="2">
    <location>
        <begin position="401"/>
        <end position="437"/>
    </location>
</feature>
<name>A0A8T0E534_ARGBR</name>
<organism evidence="3 4">
    <name type="scientific">Argiope bruennichi</name>
    <name type="common">Wasp spider</name>
    <name type="synonym">Aranea bruennichi</name>
    <dbReference type="NCBI Taxonomy" id="94029"/>
    <lineage>
        <taxon>Eukaryota</taxon>
        <taxon>Metazoa</taxon>
        <taxon>Ecdysozoa</taxon>
        <taxon>Arthropoda</taxon>
        <taxon>Chelicerata</taxon>
        <taxon>Arachnida</taxon>
        <taxon>Araneae</taxon>
        <taxon>Araneomorphae</taxon>
        <taxon>Entelegynae</taxon>
        <taxon>Araneoidea</taxon>
        <taxon>Araneidae</taxon>
        <taxon>Argiope</taxon>
    </lineage>
</organism>
<feature type="coiled-coil region" evidence="1">
    <location>
        <begin position="96"/>
        <end position="124"/>
    </location>
</feature>
<dbReference type="PANTHER" id="PTHR21683:SF3">
    <property type="entry name" value="CILIA AND FLAGELLA ASSOCIATED PROTEIN 100"/>
    <property type="match status" value="1"/>
</dbReference>
<dbReference type="InterPro" id="IPR051147">
    <property type="entry name" value="CFAP_domain-containing"/>
</dbReference>
<feature type="compositionally biased region" description="Basic and acidic residues" evidence="2">
    <location>
        <begin position="401"/>
        <end position="418"/>
    </location>
</feature>
<feature type="coiled-coil region" evidence="1">
    <location>
        <begin position="287"/>
        <end position="321"/>
    </location>
</feature>